<proteinExistence type="predicted"/>
<dbReference type="EMBL" id="KV919029">
    <property type="protein sequence ID" value="OSX72954.1"/>
    <property type="molecule type" value="Genomic_DNA"/>
</dbReference>
<organism evidence="1 2">
    <name type="scientific">Porphyra umbilicalis</name>
    <name type="common">Purple laver</name>
    <name type="synonym">Red alga</name>
    <dbReference type="NCBI Taxonomy" id="2786"/>
    <lineage>
        <taxon>Eukaryota</taxon>
        <taxon>Rhodophyta</taxon>
        <taxon>Bangiophyceae</taxon>
        <taxon>Bangiales</taxon>
        <taxon>Bangiaceae</taxon>
        <taxon>Porphyra</taxon>
    </lineage>
</organism>
<dbReference type="Proteomes" id="UP000218209">
    <property type="component" value="Unassembled WGS sequence"/>
</dbReference>
<keyword evidence="2" id="KW-1185">Reference proteome</keyword>
<accession>A0A1X6NWG8</accession>
<gene>
    <name evidence="1" type="ORF">BU14_0392s0013</name>
</gene>
<protein>
    <submittedName>
        <fullName evidence="1">Uncharacterized protein</fullName>
    </submittedName>
</protein>
<dbReference type="AlphaFoldDB" id="A0A1X6NWG8"/>
<reference evidence="1 2" key="1">
    <citation type="submission" date="2017-03" db="EMBL/GenBank/DDBJ databases">
        <title>WGS assembly of Porphyra umbilicalis.</title>
        <authorList>
            <person name="Brawley S.H."/>
            <person name="Blouin N.A."/>
            <person name="Ficko-Blean E."/>
            <person name="Wheeler G.L."/>
            <person name="Lohr M."/>
            <person name="Goodson H.V."/>
            <person name="Jenkins J.W."/>
            <person name="Blaby-Haas C.E."/>
            <person name="Helliwell K.E."/>
            <person name="Chan C."/>
            <person name="Marriage T."/>
            <person name="Bhattacharya D."/>
            <person name="Klein A.S."/>
            <person name="Badis Y."/>
            <person name="Brodie J."/>
            <person name="Cao Y."/>
            <person name="Collen J."/>
            <person name="Dittami S.M."/>
            <person name="Gachon C.M."/>
            <person name="Green B.R."/>
            <person name="Karpowicz S."/>
            <person name="Kim J.W."/>
            <person name="Kudahl U."/>
            <person name="Lin S."/>
            <person name="Michel G."/>
            <person name="Mittag M."/>
            <person name="Olson B.J."/>
            <person name="Pangilinan J."/>
            <person name="Peng Y."/>
            <person name="Qiu H."/>
            <person name="Shu S."/>
            <person name="Singer J.T."/>
            <person name="Smith A.G."/>
            <person name="Sprecher B.N."/>
            <person name="Wagner V."/>
            <person name="Wang W."/>
            <person name="Wang Z.-Y."/>
            <person name="Yan J."/>
            <person name="Yarish C."/>
            <person name="Zoeuner-Riek S."/>
            <person name="Zhuang Y."/>
            <person name="Zou Y."/>
            <person name="Lindquist E.A."/>
            <person name="Grimwood J."/>
            <person name="Barry K."/>
            <person name="Rokhsar D.S."/>
            <person name="Schmutz J."/>
            <person name="Stiller J.W."/>
            <person name="Grossman A.R."/>
            <person name="Prochnik S.E."/>
        </authorList>
    </citation>
    <scope>NUCLEOTIDE SEQUENCE [LARGE SCALE GENOMIC DNA]</scope>
    <source>
        <strain evidence="1">4086291</strain>
    </source>
</reference>
<evidence type="ECO:0000313" key="2">
    <source>
        <dbReference type="Proteomes" id="UP000218209"/>
    </source>
</evidence>
<evidence type="ECO:0000313" key="1">
    <source>
        <dbReference type="EMBL" id="OSX72954.1"/>
    </source>
</evidence>
<name>A0A1X6NWG8_PORUM</name>
<sequence length="106" mass="12268">MTTTMLQLQLVCVTRMQLGELNGAKAGLARDCGRCEHVREGRARLQACRPCTCVRLRRHCFVGGGAGAAVHAWRRRRCRSCFSFFSTWYVPISLRLYWRRRPRRAP</sequence>